<dbReference type="Proteomes" id="UP000294498">
    <property type="component" value="Unassembled WGS sequence"/>
</dbReference>
<dbReference type="RefSeq" id="WP_211352077.1">
    <property type="nucleotide sequence ID" value="NZ_SODV01000001.1"/>
</dbReference>
<dbReference type="Gene3D" id="3.30.70.3090">
    <property type="entry name" value="ORF SCO4226, nickel-binding ferredoxin-like monomer"/>
    <property type="match status" value="2"/>
</dbReference>
<gene>
    <name evidence="2" type="ORF">EDB95_2226</name>
</gene>
<feature type="signal peptide" evidence="1">
    <location>
        <begin position="1"/>
        <end position="21"/>
    </location>
</feature>
<dbReference type="Pfam" id="PF14026">
    <property type="entry name" value="SCO4226-like"/>
    <property type="match status" value="2"/>
</dbReference>
<name>A0A4R8DSG0_9BACT</name>
<protein>
    <submittedName>
        <fullName evidence="2">Uncharacterized protein DUF4242</fullName>
    </submittedName>
</protein>
<accession>A0A4R8DSG0</accession>
<dbReference type="EMBL" id="SODV01000001">
    <property type="protein sequence ID" value="TDX01194.1"/>
    <property type="molecule type" value="Genomic_DNA"/>
</dbReference>
<proteinExistence type="predicted"/>
<sequence length="202" mass="21969">MRFLFGFTGLLLSLTCTCAYGQSNGDSLHLYIDVHHLGPGKVTYEAVAKAHQKDLATEGKYGVHFLKYWVDEPGGIVYCLSSSPDPQAIRNTHAEAHGLLPDTVYEVTAGLPSKMTKGKNLYLDIHELGPGNVTPEAVAAAHQKDLAVEKKYGVNFIDYWVDPRAGVVMCLSEASDTSAVLATHKEAHGLMPMYIAQVKEGH</sequence>
<keyword evidence="1" id="KW-0732">Signal</keyword>
<feature type="chain" id="PRO_5020591952" evidence="1">
    <location>
        <begin position="22"/>
        <end position="202"/>
    </location>
</feature>
<evidence type="ECO:0000313" key="3">
    <source>
        <dbReference type="Proteomes" id="UP000294498"/>
    </source>
</evidence>
<comment type="caution">
    <text evidence="2">The sequence shown here is derived from an EMBL/GenBank/DDBJ whole genome shotgun (WGS) entry which is preliminary data.</text>
</comment>
<dbReference type="InterPro" id="IPR025336">
    <property type="entry name" value="SCO4226-like"/>
</dbReference>
<reference evidence="2 3" key="1">
    <citation type="submission" date="2019-03" db="EMBL/GenBank/DDBJ databases">
        <title>Genomic Encyclopedia of Type Strains, Phase IV (KMG-IV): sequencing the most valuable type-strain genomes for metagenomic binning, comparative biology and taxonomic classification.</title>
        <authorList>
            <person name="Goeker M."/>
        </authorList>
    </citation>
    <scope>NUCLEOTIDE SEQUENCE [LARGE SCALE GENOMIC DNA]</scope>
    <source>
        <strain evidence="2 3">DSM 100059</strain>
    </source>
</reference>
<evidence type="ECO:0000313" key="2">
    <source>
        <dbReference type="EMBL" id="TDX01194.1"/>
    </source>
</evidence>
<dbReference type="InterPro" id="IPR042557">
    <property type="entry name" value="SCO4226"/>
</dbReference>
<organism evidence="2 3">
    <name type="scientific">Dinghuibacter silviterrae</name>
    <dbReference type="NCBI Taxonomy" id="1539049"/>
    <lineage>
        <taxon>Bacteria</taxon>
        <taxon>Pseudomonadati</taxon>
        <taxon>Bacteroidota</taxon>
        <taxon>Chitinophagia</taxon>
        <taxon>Chitinophagales</taxon>
        <taxon>Chitinophagaceae</taxon>
        <taxon>Dinghuibacter</taxon>
    </lineage>
</organism>
<dbReference type="AlphaFoldDB" id="A0A4R8DSG0"/>
<evidence type="ECO:0000256" key="1">
    <source>
        <dbReference type="SAM" id="SignalP"/>
    </source>
</evidence>
<keyword evidence="3" id="KW-1185">Reference proteome</keyword>